<comment type="caution">
    <text evidence="2">The sequence shown here is derived from an EMBL/GenBank/DDBJ whole genome shotgun (WGS) entry which is preliminary data.</text>
</comment>
<protein>
    <submittedName>
        <fullName evidence="2">Unnamed protein product</fullName>
    </submittedName>
</protein>
<evidence type="ECO:0000313" key="3">
    <source>
        <dbReference type="Proteomes" id="UP001165121"/>
    </source>
</evidence>
<evidence type="ECO:0000313" key="2">
    <source>
        <dbReference type="EMBL" id="GMF26431.1"/>
    </source>
</evidence>
<reference evidence="2" key="1">
    <citation type="submission" date="2023-04" db="EMBL/GenBank/DDBJ databases">
        <title>Phytophthora fragariaefolia NBRC 109709.</title>
        <authorList>
            <person name="Ichikawa N."/>
            <person name="Sato H."/>
            <person name="Tonouchi N."/>
        </authorList>
    </citation>
    <scope>NUCLEOTIDE SEQUENCE</scope>
    <source>
        <strain evidence="2">NBRC 109709</strain>
    </source>
</reference>
<organism evidence="2 3">
    <name type="scientific">Phytophthora fragariaefolia</name>
    <dbReference type="NCBI Taxonomy" id="1490495"/>
    <lineage>
        <taxon>Eukaryota</taxon>
        <taxon>Sar</taxon>
        <taxon>Stramenopiles</taxon>
        <taxon>Oomycota</taxon>
        <taxon>Peronosporomycetes</taxon>
        <taxon>Peronosporales</taxon>
        <taxon>Peronosporaceae</taxon>
        <taxon>Phytophthora</taxon>
    </lineage>
</organism>
<feature type="compositionally biased region" description="Basic and acidic residues" evidence="1">
    <location>
        <begin position="1"/>
        <end position="11"/>
    </location>
</feature>
<sequence>MIERQAPDKRLNSAFHTPVESAHHNRRPHTIARESWRATGSDFDSAFSIDIRLTKRSRRLGILFSSADAGSESQMQGVEQHSTPGADISPTLQAADDSDRTKAQLIPAWEAVVSAEAGVRINENEEDDELTEDDRIQMGALRDVAVDGMEEFLSETLARLGVDEMATMREIVQNFRTLAVYFRKSSKLEHVSKIFKRRSWEWRQKSWFSSKLIAQHGGTVVGIC</sequence>
<proteinExistence type="predicted"/>
<dbReference type="EMBL" id="BSXT01000396">
    <property type="protein sequence ID" value="GMF26431.1"/>
    <property type="molecule type" value="Genomic_DNA"/>
</dbReference>
<keyword evidence="3" id="KW-1185">Reference proteome</keyword>
<accession>A0A9W6U723</accession>
<evidence type="ECO:0000256" key="1">
    <source>
        <dbReference type="SAM" id="MobiDB-lite"/>
    </source>
</evidence>
<dbReference type="AlphaFoldDB" id="A0A9W6U723"/>
<feature type="region of interest" description="Disordered" evidence="1">
    <location>
        <begin position="1"/>
        <end position="30"/>
    </location>
</feature>
<name>A0A9W6U723_9STRA</name>
<gene>
    <name evidence="2" type="ORF">Pfra01_000498700</name>
</gene>
<dbReference type="Proteomes" id="UP001165121">
    <property type="component" value="Unassembled WGS sequence"/>
</dbReference>